<sequence>MAESLQSTSEKPPIEQLGLGLLIADTTSSDPITPTGQVVEIQHTDSSQNVPDGESDSPAEVMAEKSAATDEEVEWRNAIERDLCQLTIEQAEIETARERLEAANEEEVRDVVTLKRDDLHEEKDGKNAESVEDENENEWGDEENEGNVGSKSRDAVAKLGRYNQSNNHRRINYPMRPDAEDCAFYMKFGSCKFGLNCKFNHPPRRKNQGVKERTNYSEESSERAGQTECKGEKECPYYMRTGSCKYGSNCRFHHPEPTTVVGADPPSGYGNGGSIPSQLVSSSSVSSWSSPRAFNETSSFTPVMFPPTQATSNPEWNGYQAATYPTSERSLPTPPAFAINNLPTEINFAMQHLHDMVVEEYPERPGEPECSFFLKTGDCKFKSNCKFHHPKNRFSKPRANLCALNDRGLPLRPDQPICAHYQRYGICKYGPACKYDHPSTFANLPTPFEQQPFGNSNIVGGSVELGKRNES</sequence>
<feature type="compositionally biased region" description="Basic and acidic residues" evidence="6">
    <location>
        <begin position="209"/>
        <end position="222"/>
    </location>
</feature>
<feature type="zinc finger region" description="C3H1-type" evidence="5">
    <location>
        <begin position="176"/>
        <end position="204"/>
    </location>
</feature>
<comment type="caution">
    <text evidence="8">The sequence shown here is derived from an EMBL/GenBank/DDBJ whole genome shotgun (WGS) entry which is preliminary data.</text>
</comment>
<dbReference type="PANTHER" id="PTHR12506">
    <property type="entry name" value="PROTEIN PHOSPHATASE RELATED"/>
    <property type="match status" value="1"/>
</dbReference>
<reference evidence="8 9" key="1">
    <citation type="journal article" date="2021" name="Comput. Struct. Biotechnol. J.">
        <title>De novo genome assembly of the potent medicinal plant Rehmannia glutinosa using nanopore technology.</title>
        <authorList>
            <person name="Ma L."/>
            <person name="Dong C."/>
            <person name="Song C."/>
            <person name="Wang X."/>
            <person name="Zheng X."/>
            <person name="Niu Y."/>
            <person name="Chen S."/>
            <person name="Feng W."/>
        </authorList>
    </citation>
    <scope>NUCLEOTIDE SEQUENCE [LARGE SCALE GENOMIC DNA]</scope>
    <source>
        <strain evidence="8">DH-2019</strain>
    </source>
</reference>
<feature type="zinc finger region" description="C3H1-type" evidence="5">
    <location>
        <begin position="412"/>
        <end position="440"/>
    </location>
</feature>
<dbReference type="Gene3D" id="4.10.1000.10">
    <property type="entry name" value="Zinc finger, CCCH-type"/>
    <property type="match status" value="1"/>
</dbReference>
<evidence type="ECO:0000259" key="7">
    <source>
        <dbReference type="PROSITE" id="PS50103"/>
    </source>
</evidence>
<dbReference type="InterPro" id="IPR000571">
    <property type="entry name" value="Znf_CCCH"/>
</dbReference>
<name>A0ABR0X5U6_REHGL</name>
<keyword evidence="9" id="KW-1185">Reference proteome</keyword>
<dbReference type="Gene3D" id="2.30.30.1190">
    <property type="match status" value="3"/>
</dbReference>
<dbReference type="Proteomes" id="UP001318860">
    <property type="component" value="Unassembled WGS sequence"/>
</dbReference>
<feature type="domain" description="C3H1-type" evidence="7">
    <location>
        <begin position="412"/>
        <end position="440"/>
    </location>
</feature>
<feature type="zinc finger region" description="C3H1-type" evidence="5">
    <location>
        <begin position="230"/>
        <end position="257"/>
    </location>
</feature>
<feature type="region of interest" description="Disordered" evidence="6">
    <location>
        <begin position="42"/>
        <end position="72"/>
    </location>
</feature>
<feature type="zinc finger region" description="C3H1-type" evidence="5">
    <location>
        <begin position="364"/>
        <end position="392"/>
    </location>
</feature>
<protein>
    <recommendedName>
        <fullName evidence="7">C3H1-type domain-containing protein</fullName>
    </recommendedName>
</protein>
<evidence type="ECO:0000256" key="1">
    <source>
        <dbReference type="ARBA" id="ARBA00022723"/>
    </source>
</evidence>
<proteinExistence type="predicted"/>
<dbReference type="InterPro" id="IPR036855">
    <property type="entry name" value="Znf_CCCH_sf"/>
</dbReference>
<keyword evidence="4" id="KW-0238">DNA-binding</keyword>
<dbReference type="PROSITE" id="PS50103">
    <property type="entry name" value="ZF_C3H1"/>
    <property type="match status" value="4"/>
</dbReference>
<evidence type="ECO:0000256" key="3">
    <source>
        <dbReference type="ARBA" id="ARBA00022833"/>
    </source>
</evidence>
<dbReference type="Pfam" id="PF00642">
    <property type="entry name" value="zf-CCCH"/>
    <property type="match status" value="4"/>
</dbReference>
<feature type="compositionally biased region" description="Basic and acidic residues" evidence="6">
    <location>
        <begin position="114"/>
        <end position="129"/>
    </location>
</feature>
<organism evidence="8 9">
    <name type="scientific">Rehmannia glutinosa</name>
    <name type="common">Chinese foxglove</name>
    <dbReference type="NCBI Taxonomy" id="99300"/>
    <lineage>
        <taxon>Eukaryota</taxon>
        <taxon>Viridiplantae</taxon>
        <taxon>Streptophyta</taxon>
        <taxon>Embryophyta</taxon>
        <taxon>Tracheophyta</taxon>
        <taxon>Spermatophyta</taxon>
        <taxon>Magnoliopsida</taxon>
        <taxon>eudicotyledons</taxon>
        <taxon>Gunneridae</taxon>
        <taxon>Pentapetalae</taxon>
        <taxon>asterids</taxon>
        <taxon>lamiids</taxon>
        <taxon>Lamiales</taxon>
        <taxon>Orobanchaceae</taxon>
        <taxon>Rehmannieae</taxon>
        <taxon>Rehmannia</taxon>
    </lineage>
</organism>
<accession>A0ABR0X5U6</accession>
<feature type="domain" description="C3H1-type" evidence="7">
    <location>
        <begin position="364"/>
        <end position="392"/>
    </location>
</feature>
<keyword evidence="3 5" id="KW-0862">Zinc</keyword>
<gene>
    <name evidence="8" type="ORF">DH2020_013596</name>
</gene>
<feature type="domain" description="C3H1-type" evidence="7">
    <location>
        <begin position="230"/>
        <end position="257"/>
    </location>
</feature>
<evidence type="ECO:0000313" key="8">
    <source>
        <dbReference type="EMBL" id="KAK6153957.1"/>
    </source>
</evidence>
<dbReference type="EMBL" id="JABTTQ020000006">
    <property type="protein sequence ID" value="KAK6153957.1"/>
    <property type="molecule type" value="Genomic_DNA"/>
</dbReference>
<evidence type="ECO:0000313" key="9">
    <source>
        <dbReference type="Proteomes" id="UP001318860"/>
    </source>
</evidence>
<dbReference type="SUPFAM" id="SSF90229">
    <property type="entry name" value="CCCH zinc finger"/>
    <property type="match status" value="4"/>
</dbReference>
<feature type="compositionally biased region" description="Acidic residues" evidence="6">
    <location>
        <begin position="130"/>
        <end position="145"/>
    </location>
</feature>
<dbReference type="InterPro" id="IPR050974">
    <property type="entry name" value="Plant_ZF_CCCH"/>
</dbReference>
<keyword evidence="2 5" id="KW-0863">Zinc-finger</keyword>
<feature type="region of interest" description="Disordered" evidence="6">
    <location>
        <begin position="114"/>
        <end position="153"/>
    </location>
</feature>
<evidence type="ECO:0000256" key="2">
    <source>
        <dbReference type="ARBA" id="ARBA00022771"/>
    </source>
</evidence>
<dbReference type="SMART" id="SM00356">
    <property type="entry name" value="ZnF_C3H1"/>
    <property type="match status" value="4"/>
</dbReference>
<feature type="region of interest" description="Disordered" evidence="6">
    <location>
        <begin position="202"/>
        <end position="224"/>
    </location>
</feature>
<dbReference type="PANTHER" id="PTHR12506:SF20">
    <property type="entry name" value="ZINC FINGER CCCH DOMAIN-CONTAINING PROTEIN 67"/>
    <property type="match status" value="1"/>
</dbReference>
<evidence type="ECO:0000256" key="5">
    <source>
        <dbReference type="PROSITE-ProRule" id="PRU00723"/>
    </source>
</evidence>
<keyword evidence="1 5" id="KW-0479">Metal-binding</keyword>
<evidence type="ECO:0000256" key="6">
    <source>
        <dbReference type="SAM" id="MobiDB-lite"/>
    </source>
</evidence>
<feature type="domain" description="C3H1-type" evidence="7">
    <location>
        <begin position="176"/>
        <end position="204"/>
    </location>
</feature>
<evidence type="ECO:0000256" key="4">
    <source>
        <dbReference type="ARBA" id="ARBA00023125"/>
    </source>
</evidence>